<accession>A0ABR2WH70</accession>
<feature type="signal peptide" evidence="1">
    <location>
        <begin position="1"/>
        <end position="17"/>
    </location>
</feature>
<dbReference type="EMBL" id="JASJQH010001742">
    <property type="protein sequence ID" value="KAK9760860.1"/>
    <property type="molecule type" value="Genomic_DNA"/>
</dbReference>
<evidence type="ECO:0000313" key="3">
    <source>
        <dbReference type="Proteomes" id="UP001479436"/>
    </source>
</evidence>
<organism evidence="2 3">
    <name type="scientific">Basidiobolus ranarum</name>
    <dbReference type="NCBI Taxonomy" id="34480"/>
    <lineage>
        <taxon>Eukaryota</taxon>
        <taxon>Fungi</taxon>
        <taxon>Fungi incertae sedis</taxon>
        <taxon>Zoopagomycota</taxon>
        <taxon>Entomophthoromycotina</taxon>
        <taxon>Basidiobolomycetes</taxon>
        <taxon>Basidiobolales</taxon>
        <taxon>Basidiobolaceae</taxon>
        <taxon>Basidiobolus</taxon>
    </lineage>
</organism>
<comment type="caution">
    <text evidence="2">The sequence shown here is derived from an EMBL/GenBank/DDBJ whole genome shotgun (WGS) entry which is preliminary data.</text>
</comment>
<gene>
    <name evidence="2" type="ORF">K7432_014699</name>
</gene>
<reference evidence="2 3" key="1">
    <citation type="submission" date="2023-04" db="EMBL/GenBank/DDBJ databases">
        <title>Genome of Basidiobolus ranarum AG-B5.</title>
        <authorList>
            <person name="Stajich J.E."/>
            <person name="Carter-House D."/>
            <person name="Gryganskyi A."/>
        </authorList>
    </citation>
    <scope>NUCLEOTIDE SEQUENCE [LARGE SCALE GENOMIC DNA]</scope>
    <source>
        <strain evidence="2 3">AG-B5</strain>
    </source>
</reference>
<name>A0ABR2WH70_9FUNG</name>
<evidence type="ECO:0000313" key="2">
    <source>
        <dbReference type="EMBL" id="KAK9760860.1"/>
    </source>
</evidence>
<protein>
    <submittedName>
        <fullName evidence="2">Uncharacterized protein</fullName>
    </submittedName>
</protein>
<evidence type="ECO:0000256" key="1">
    <source>
        <dbReference type="SAM" id="SignalP"/>
    </source>
</evidence>
<feature type="chain" id="PRO_5045045524" evidence="1">
    <location>
        <begin position="18"/>
        <end position="173"/>
    </location>
</feature>
<keyword evidence="1" id="KW-0732">Signal</keyword>
<keyword evidence="3" id="KW-1185">Reference proteome</keyword>
<sequence length="173" mass="18508">MRQALFTILGFVACALGAPVSPAGQQGNTFQITTDANAASIYCYIYKLNCGSNCGNIKNAPIGSLTCAPQANSTTINLKCQCGDGTDYTQLSTKQIPTAKTTKATVTSLVIQDGNVKAYCDQHKPRCGGLCQTASPKYHQWSQDCYPSKDEFGRLTASAWCICNQCDISPSVR</sequence>
<dbReference type="Proteomes" id="UP001479436">
    <property type="component" value="Unassembled WGS sequence"/>
</dbReference>
<proteinExistence type="predicted"/>